<evidence type="ECO:0000256" key="4">
    <source>
        <dbReference type="ARBA" id="ARBA00023136"/>
    </source>
</evidence>
<feature type="region of interest" description="Disordered" evidence="5">
    <location>
        <begin position="599"/>
        <end position="620"/>
    </location>
</feature>
<feature type="compositionally biased region" description="Pro residues" evidence="5">
    <location>
        <begin position="136"/>
        <end position="150"/>
    </location>
</feature>
<comment type="subcellular location">
    <subcellularLocation>
        <location evidence="1">Cell membrane</location>
        <topology evidence="1">Multi-pass membrane protein</topology>
    </subcellularLocation>
</comment>
<dbReference type="GO" id="GO:0000287">
    <property type="term" value="F:magnesium ion binding"/>
    <property type="evidence" value="ECO:0007669"/>
    <property type="project" value="TreeGrafter"/>
</dbReference>
<proteinExistence type="predicted"/>
<name>A0A0L0N8K5_TOLOC</name>
<dbReference type="GO" id="GO:0050897">
    <property type="term" value="F:cobalt ion binding"/>
    <property type="evidence" value="ECO:0007669"/>
    <property type="project" value="TreeGrafter"/>
</dbReference>
<gene>
    <name evidence="7" type="ORF">TOPH_05226</name>
</gene>
<evidence type="ECO:0000256" key="3">
    <source>
        <dbReference type="ARBA" id="ARBA00022989"/>
    </source>
</evidence>
<keyword evidence="4 6" id="KW-0472">Membrane</keyword>
<dbReference type="STRING" id="1163406.A0A0L0N8K5"/>
<feature type="transmembrane region" description="Helical" evidence="6">
    <location>
        <begin position="1103"/>
        <end position="1124"/>
    </location>
</feature>
<feature type="region of interest" description="Disordered" evidence="5">
    <location>
        <begin position="1"/>
        <end position="83"/>
    </location>
</feature>
<dbReference type="Pfam" id="PF01544">
    <property type="entry name" value="CorA"/>
    <property type="match status" value="1"/>
</dbReference>
<feature type="region of interest" description="Disordered" evidence="5">
    <location>
        <begin position="114"/>
        <end position="166"/>
    </location>
</feature>
<evidence type="ECO:0000256" key="6">
    <source>
        <dbReference type="SAM" id="Phobius"/>
    </source>
</evidence>
<feature type="compositionally biased region" description="Basic and acidic residues" evidence="5">
    <location>
        <begin position="609"/>
        <end position="620"/>
    </location>
</feature>
<reference evidence="7 8" key="1">
    <citation type="journal article" date="2015" name="BMC Genomics">
        <title>The genome of the truffle-parasite Tolypocladium ophioglossoides and the evolution of antifungal peptaibiotics.</title>
        <authorList>
            <person name="Quandt C.A."/>
            <person name="Bushley K.E."/>
            <person name="Spatafora J.W."/>
        </authorList>
    </citation>
    <scope>NUCLEOTIDE SEQUENCE [LARGE SCALE GENOMIC DNA]</scope>
    <source>
        <strain evidence="7 8">CBS 100239</strain>
    </source>
</reference>
<dbReference type="InterPro" id="IPR045863">
    <property type="entry name" value="CorA_TM1_TM2"/>
</dbReference>
<dbReference type="Gene3D" id="1.20.58.340">
    <property type="entry name" value="Magnesium transport protein CorA, transmembrane region"/>
    <property type="match status" value="1"/>
</dbReference>
<dbReference type="EMBL" id="LFRF01000014">
    <property type="protein sequence ID" value="KND90120.1"/>
    <property type="molecule type" value="Genomic_DNA"/>
</dbReference>
<dbReference type="SUPFAM" id="SSF144083">
    <property type="entry name" value="Magnesium transport protein CorA, transmembrane region"/>
    <property type="match status" value="1"/>
</dbReference>
<dbReference type="InterPro" id="IPR002523">
    <property type="entry name" value="MgTranspt_CorA/ZnTranspt_ZntB"/>
</dbReference>
<keyword evidence="2 6" id="KW-0812">Transmembrane</keyword>
<comment type="caution">
    <text evidence="7">The sequence shown here is derived from an EMBL/GenBank/DDBJ whole genome shotgun (WGS) entry which is preliminary data.</text>
</comment>
<dbReference type="GO" id="GO:0005886">
    <property type="term" value="C:plasma membrane"/>
    <property type="evidence" value="ECO:0007669"/>
    <property type="project" value="UniProtKB-SubCell"/>
</dbReference>
<evidence type="ECO:0000313" key="8">
    <source>
        <dbReference type="Proteomes" id="UP000036947"/>
    </source>
</evidence>
<dbReference type="PANTHER" id="PTHR46494">
    <property type="entry name" value="CORA FAMILY METAL ION TRANSPORTER (EUROFUNG)"/>
    <property type="match status" value="1"/>
</dbReference>
<dbReference type="GO" id="GO:0015095">
    <property type="term" value="F:magnesium ion transmembrane transporter activity"/>
    <property type="evidence" value="ECO:0007669"/>
    <property type="project" value="TreeGrafter"/>
</dbReference>
<feature type="region of interest" description="Disordered" evidence="5">
    <location>
        <begin position="182"/>
        <end position="206"/>
    </location>
</feature>
<evidence type="ECO:0000256" key="2">
    <source>
        <dbReference type="ARBA" id="ARBA00022692"/>
    </source>
</evidence>
<evidence type="ECO:0008006" key="9">
    <source>
        <dbReference type="Google" id="ProtNLM"/>
    </source>
</evidence>
<evidence type="ECO:0000313" key="7">
    <source>
        <dbReference type="EMBL" id="KND90120.1"/>
    </source>
</evidence>
<feature type="compositionally biased region" description="Basic residues" evidence="5">
    <location>
        <begin position="184"/>
        <end position="200"/>
    </location>
</feature>
<dbReference type="AlphaFoldDB" id="A0A0L0N8K5"/>
<feature type="transmembrane region" description="Helical" evidence="6">
    <location>
        <begin position="808"/>
        <end position="827"/>
    </location>
</feature>
<dbReference type="Proteomes" id="UP000036947">
    <property type="component" value="Unassembled WGS sequence"/>
</dbReference>
<protein>
    <recommendedName>
        <fullName evidence="9">Magnesium transport protein CorA</fullName>
    </recommendedName>
</protein>
<feature type="region of interest" description="Disordered" evidence="5">
    <location>
        <begin position="254"/>
        <end position="295"/>
    </location>
</feature>
<keyword evidence="3 6" id="KW-1133">Transmembrane helix</keyword>
<dbReference type="PANTHER" id="PTHR46494:SF1">
    <property type="entry name" value="CORA FAMILY METAL ION TRANSPORTER (EUROFUNG)"/>
    <property type="match status" value="1"/>
</dbReference>
<evidence type="ECO:0000256" key="1">
    <source>
        <dbReference type="ARBA" id="ARBA00004651"/>
    </source>
</evidence>
<organism evidence="7 8">
    <name type="scientific">Tolypocladium ophioglossoides (strain CBS 100239)</name>
    <name type="common">Snaketongue truffleclub</name>
    <name type="synonym">Elaphocordyceps ophioglossoides</name>
    <dbReference type="NCBI Taxonomy" id="1163406"/>
    <lineage>
        <taxon>Eukaryota</taxon>
        <taxon>Fungi</taxon>
        <taxon>Dikarya</taxon>
        <taxon>Ascomycota</taxon>
        <taxon>Pezizomycotina</taxon>
        <taxon>Sordariomycetes</taxon>
        <taxon>Hypocreomycetidae</taxon>
        <taxon>Hypocreales</taxon>
        <taxon>Ophiocordycipitaceae</taxon>
        <taxon>Tolypocladium</taxon>
    </lineage>
</organism>
<dbReference type="GO" id="GO:0015087">
    <property type="term" value="F:cobalt ion transmembrane transporter activity"/>
    <property type="evidence" value="ECO:0007669"/>
    <property type="project" value="TreeGrafter"/>
</dbReference>
<feature type="transmembrane region" description="Helical" evidence="6">
    <location>
        <begin position="1067"/>
        <end position="1091"/>
    </location>
</feature>
<accession>A0A0L0N8K5</accession>
<keyword evidence="8" id="KW-1185">Reference proteome</keyword>
<dbReference type="OrthoDB" id="5286874at2759"/>
<evidence type="ECO:0000256" key="5">
    <source>
        <dbReference type="SAM" id="MobiDB-lite"/>
    </source>
</evidence>
<sequence>MAYDYNAAEGTSSRRPRVRFSGDYYDNQLSDEPQPPVIVRPSRYDSIDSSGVRPRRRDSDDEYRSRRPVHVQAHSRPWNQQGGAWPAVYREAVRPMPVGSRRVVPPRDVRVAEPQSYLQREVDDIQVRHRSRSSSPSPPHMPLSQSPPPMVDEARVETAGANHAWRRAAAAAEPEWHYADPYRSRNRSRCRSRSRSRSPNRYRNDYVFGGTPAPAYKSGDADVYIVPENQYLSHRPFRPPTLVGEDTDLFDSFNFSFPPAESSEEGELSDLESPGVEAESTQRDDEAGVKNSNATGIYSSHYTGNAELGGTHTATLTVLHDPKGQKRPLFNWLHIRQEVMNFDEFWADVSRQVRFSEAERTAIAKIRADVKKHSVKSRQNPKGSKVGYMDPRWFEVPLKSAKKKLTPGYVSPGSARWVCIPYFSLQQYSGLLSASNLASFPPQTLLQAQYSRTPQPRDMEQAVCQLGTVRRGECFHIAQLWCLVLDNSLLVTCGSMSQSDLYGDSLKLNSQPSKQPTGASGSGRILVVHGSAVMWDLNAEDCLTWFAFLSHFHAFWPRNLEFKSNDQVVTAEMWPRILKLAARPQGSVILSFKTISRPEPPKSVLKPESPGETKTEGCAKESDQSPEYLHVLTLRPSDSRASADASPTAVLESLKVQLEAAEKFLTEHNSYAGQRAYKGCGRAMRGDVYSYLANQAAEVEAKASDTVRRLYEDRIDIFNTADDLFQLFFPKDFDGPTVGEFWASVKSAVVMPNIDSNPTSPVSPIVLSELKAILKSMSQEIQAFQSILSYADEKELANVDLPREFVTAWLHVVSGMIATSGAVGIWLMHLSKARALMVDGMQRVIQGTSSRSLLDSAAVLPMEVMFLIAMELLQDQVGKADDIADTYSQFLNSLDTDITTKPSDRSYQHRVELVQQEMTAIKRTLAKQRLIMASIRSNLSAVDSQELLTGAGDDGLWRRRNKRDAATGWDHPAYRETAHYYPTYEAVARRTANDYMWLDDQMVDDLEAASKLSPTDGLGFRGLLVMECARLIEQREFEFRRYTEYAEDLERAVVYKMDWTKDRQENAIYAFTVVTIVFLPLSAISSVFGMNTADVRNMDFGQWLYWAVALPVTLIVIVVGLWWMNELGNVVQWMMGRQPGRATGGGGLALQVPDKKTTFLVAPPAAKADSDYEAPYAEVQEVPMGRYSSEPPAVMPRIRRRPRSVYRY</sequence>